<keyword evidence="2" id="KW-0489">Methyltransferase</keyword>
<name>A0A1G5LDV5_9FIRM</name>
<proteinExistence type="predicted"/>
<evidence type="ECO:0000313" key="2">
    <source>
        <dbReference type="EMBL" id="SCZ11123.1"/>
    </source>
</evidence>
<dbReference type="SUPFAM" id="SSF53335">
    <property type="entry name" value="S-adenosyl-L-methionine-dependent methyltransferases"/>
    <property type="match status" value="1"/>
</dbReference>
<feature type="domain" description="Methyltransferase type 11" evidence="1">
    <location>
        <begin position="54"/>
        <end position="150"/>
    </location>
</feature>
<dbReference type="Pfam" id="PF08241">
    <property type="entry name" value="Methyltransf_11"/>
    <property type="match status" value="1"/>
</dbReference>
<dbReference type="CDD" id="cd02440">
    <property type="entry name" value="AdoMet_MTases"/>
    <property type="match status" value="1"/>
</dbReference>
<evidence type="ECO:0000313" key="3">
    <source>
        <dbReference type="Proteomes" id="UP000198636"/>
    </source>
</evidence>
<reference evidence="2 3" key="1">
    <citation type="submission" date="2016-10" db="EMBL/GenBank/DDBJ databases">
        <authorList>
            <person name="de Groot N.N."/>
        </authorList>
    </citation>
    <scope>NUCLEOTIDE SEQUENCE [LARGE SCALE GENOMIC DNA]</scope>
    <source>
        <strain evidence="2 3">DSM 18978</strain>
    </source>
</reference>
<dbReference type="AlphaFoldDB" id="A0A1G5LDV5"/>
<evidence type="ECO:0000259" key="1">
    <source>
        <dbReference type="Pfam" id="PF08241"/>
    </source>
</evidence>
<protein>
    <submittedName>
        <fullName evidence="2">Methyltransferase domain-containing protein</fullName>
    </submittedName>
</protein>
<dbReference type="STRING" id="1120976.SAMN03080606_04338"/>
<dbReference type="Proteomes" id="UP000198636">
    <property type="component" value="Unassembled WGS sequence"/>
</dbReference>
<dbReference type="EMBL" id="FMUS01000056">
    <property type="protein sequence ID" value="SCZ11123.1"/>
    <property type="molecule type" value="Genomic_DNA"/>
</dbReference>
<dbReference type="RefSeq" id="WP_091547692.1">
    <property type="nucleotide sequence ID" value="NZ_FMUS01000056.1"/>
</dbReference>
<keyword evidence="2" id="KW-0808">Transferase</keyword>
<organism evidence="2 3">
    <name type="scientific">Alkaliphilus peptidifermentans DSM 18978</name>
    <dbReference type="NCBI Taxonomy" id="1120976"/>
    <lineage>
        <taxon>Bacteria</taxon>
        <taxon>Bacillati</taxon>
        <taxon>Bacillota</taxon>
        <taxon>Clostridia</taxon>
        <taxon>Peptostreptococcales</taxon>
        <taxon>Natronincolaceae</taxon>
        <taxon>Alkaliphilus</taxon>
    </lineage>
</organism>
<gene>
    <name evidence="2" type="ORF">SAMN03080606_04338</name>
</gene>
<dbReference type="GO" id="GO:0008757">
    <property type="term" value="F:S-adenosylmethionine-dependent methyltransferase activity"/>
    <property type="evidence" value="ECO:0007669"/>
    <property type="project" value="InterPro"/>
</dbReference>
<dbReference type="InterPro" id="IPR029063">
    <property type="entry name" value="SAM-dependent_MTases_sf"/>
</dbReference>
<dbReference type="Gene3D" id="3.40.50.150">
    <property type="entry name" value="Vaccinia Virus protein VP39"/>
    <property type="match status" value="1"/>
</dbReference>
<dbReference type="InterPro" id="IPR013216">
    <property type="entry name" value="Methyltransf_11"/>
</dbReference>
<dbReference type="PANTHER" id="PTHR43591">
    <property type="entry name" value="METHYLTRANSFERASE"/>
    <property type="match status" value="1"/>
</dbReference>
<dbReference type="GO" id="GO:0032259">
    <property type="term" value="P:methylation"/>
    <property type="evidence" value="ECO:0007669"/>
    <property type="project" value="UniProtKB-KW"/>
</dbReference>
<keyword evidence="3" id="KW-1185">Reference proteome</keyword>
<accession>A0A1G5LDV5</accession>
<dbReference type="OrthoDB" id="9777497at2"/>
<sequence>MSKVDNAQTVEQQYSDDKNLSIRISLHNKYSTNKYGYSNWIFDFYQFFNGCKILELGCGNGIVWEKRINRLPVGTNLVLSDFSIGMVELVKEKFKGNSNVSTEIIDIQEIGYSDNTFDIVIANSMLYHVPNLPKAVSEVYRVLKPNGKFYASTTGVNGMTKYLHEKLKEFNPEIDAFGDDSFSFTLQNGNDILSSKFNNINVYEYKDSLEITETVDLISWILSTNSMSEIDKSKIVGLDTFFGRCKDKNGIIKIPKQAGMFVAVK</sequence>